<protein>
    <submittedName>
        <fullName evidence="4">CSON003578 protein</fullName>
    </submittedName>
</protein>
<dbReference type="GO" id="GO:0016671">
    <property type="term" value="F:oxidoreductase activity, acting on a sulfur group of donors, disulfide as acceptor"/>
    <property type="evidence" value="ECO:0007669"/>
    <property type="project" value="InterPro"/>
</dbReference>
<sequence length="220" mass="25499">MYKSLSDMPMPHDDNNGGVSTDETTTITKVDKLDVRVYYEALCSDSWAFFRNQLYPTWLKRNENMNLQLVPFGKAHCSTNFNIDKTQIEQCYGSDKGTKLLKQHGVQTQSIHLTFVPSIEIDGCSTNFNIDKTQIEQCYGSDKGTKLLKQHGVQTQSIHLTFVPSIEIDGVFNYSAQDGLLDNFDYEFKRQFMKKFQYNPDMETMDRIQTSELKKTRRFH</sequence>
<reference evidence="4" key="1">
    <citation type="submission" date="2018-04" db="EMBL/GenBank/DDBJ databases">
        <authorList>
            <person name="Go L.Y."/>
            <person name="Mitchell J.A."/>
        </authorList>
    </citation>
    <scope>NUCLEOTIDE SEQUENCE</scope>
    <source>
        <tissue evidence="4">Whole organism</tissue>
    </source>
</reference>
<evidence type="ECO:0000313" key="4">
    <source>
        <dbReference type="EMBL" id="SSX00687.1"/>
    </source>
</evidence>
<dbReference type="AlphaFoldDB" id="A0A336K8E6"/>
<evidence type="ECO:0000256" key="2">
    <source>
        <dbReference type="ARBA" id="ARBA00023180"/>
    </source>
</evidence>
<comment type="similarity">
    <text evidence="1">Belongs to the GILT family.</text>
</comment>
<dbReference type="Pfam" id="PF03227">
    <property type="entry name" value="GILT"/>
    <property type="match status" value="1"/>
</dbReference>
<name>A0A336K8E6_CULSO</name>
<reference evidence="5" key="2">
    <citation type="submission" date="2018-07" db="EMBL/GenBank/DDBJ databases">
        <authorList>
            <person name="Quirk P.G."/>
            <person name="Krulwich T.A."/>
        </authorList>
    </citation>
    <scope>NUCLEOTIDE SEQUENCE</scope>
</reference>
<dbReference type="VEuPathDB" id="VectorBase:CSON003578"/>
<dbReference type="InterPro" id="IPR004911">
    <property type="entry name" value="Interferon-induced_GILT"/>
</dbReference>
<keyword evidence="2" id="KW-0325">Glycoprotein</keyword>
<evidence type="ECO:0000313" key="5">
    <source>
        <dbReference type="EMBL" id="SSX21067.1"/>
    </source>
</evidence>
<dbReference type="OMA" id="KTQIEQC"/>
<evidence type="ECO:0000256" key="1">
    <source>
        <dbReference type="ARBA" id="ARBA00005679"/>
    </source>
</evidence>
<dbReference type="PANTHER" id="PTHR13234">
    <property type="entry name" value="GAMMA-INTERFERON INDUCIBLE LYSOSOMAL THIOL REDUCTASE GILT"/>
    <property type="match status" value="1"/>
</dbReference>
<accession>A0A336K8E6</accession>
<gene>
    <name evidence="4" type="primary">CSON003578</name>
</gene>
<organism evidence="4">
    <name type="scientific">Culicoides sonorensis</name>
    <name type="common">Biting midge</name>
    <dbReference type="NCBI Taxonomy" id="179676"/>
    <lineage>
        <taxon>Eukaryota</taxon>
        <taxon>Metazoa</taxon>
        <taxon>Ecdysozoa</taxon>
        <taxon>Arthropoda</taxon>
        <taxon>Hexapoda</taxon>
        <taxon>Insecta</taxon>
        <taxon>Pterygota</taxon>
        <taxon>Neoptera</taxon>
        <taxon>Endopterygota</taxon>
        <taxon>Diptera</taxon>
        <taxon>Nematocera</taxon>
        <taxon>Chironomoidea</taxon>
        <taxon>Ceratopogonidae</taxon>
        <taxon>Ceratopogoninae</taxon>
        <taxon>Culicoides</taxon>
        <taxon>Monoculicoides</taxon>
    </lineage>
</organism>
<dbReference type="EMBL" id="UFQS01000166">
    <property type="protein sequence ID" value="SSX00687.1"/>
    <property type="molecule type" value="Genomic_DNA"/>
</dbReference>
<feature type="region of interest" description="Disordered" evidence="3">
    <location>
        <begin position="1"/>
        <end position="23"/>
    </location>
</feature>
<proteinExistence type="inferred from homology"/>
<dbReference type="PANTHER" id="PTHR13234:SF73">
    <property type="entry name" value="GILT-LIKE PROTEIN 2-RELATED"/>
    <property type="match status" value="1"/>
</dbReference>
<dbReference type="EMBL" id="UFQT01000166">
    <property type="protein sequence ID" value="SSX21067.1"/>
    <property type="molecule type" value="Genomic_DNA"/>
</dbReference>
<evidence type="ECO:0000256" key="3">
    <source>
        <dbReference type="SAM" id="MobiDB-lite"/>
    </source>
</evidence>